<feature type="chain" id="PRO_5046227680" evidence="3">
    <location>
        <begin position="21"/>
        <end position="956"/>
    </location>
</feature>
<feature type="region of interest" description="Disordered" evidence="2">
    <location>
        <begin position="300"/>
        <end position="368"/>
    </location>
</feature>
<proteinExistence type="predicted"/>
<keyword evidence="5" id="KW-1185">Reference proteome</keyword>
<feature type="compositionally biased region" description="Acidic residues" evidence="2">
    <location>
        <begin position="56"/>
        <end position="69"/>
    </location>
</feature>
<protein>
    <submittedName>
        <fullName evidence="4">Uncharacterized protein</fullName>
    </submittedName>
</protein>
<evidence type="ECO:0000313" key="4">
    <source>
        <dbReference type="EMBL" id="KAL0954243.1"/>
    </source>
</evidence>
<feature type="region of interest" description="Disordered" evidence="2">
    <location>
        <begin position="533"/>
        <end position="592"/>
    </location>
</feature>
<feature type="coiled-coil region" evidence="1">
    <location>
        <begin position="817"/>
        <end position="878"/>
    </location>
</feature>
<keyword evidence="1" id="KW-0175">Coiled coil</keyword>
<feature type="compositionally biased region" description="Basic and acidic residues" evidence="2">
    <location>
        <begin position="663"/>
        <end position="680"/>
    </location>
</feature>
<evidence type="ECO:0000256" key="2">
    <source>
        <dbReference type="SAM" id="MobiDB-lite"/>
    </source>
</evidence>
<feature type="region of interest" description="Disordered" evidence="2">
    <location>
        <begin position="152"/>
        <end position="252"/>
    </location>
</feature>
<feature type="compositionally biased region" description="Basic and acidic residues" evidence="2">
    <location>
        <begin position="152"/>
        <end position="165"/>
    </location>
</feature>
<feature type="region of interest" description="Disordered" evidence="2">
    <location>
        <begin position="40"/>
        <end position="80"/>
    </location>
</feature>
<dbReference type="EMBL" id="JASNQZ010000008">
    <property type="protein sequence ID" value="KAL0954243.1"/>
    <property type="molecule type" value="Genomic_DNA"/>
</dbReference>
<comment type="caution">
    <text evidence="4">The sequence shown here is derived from an EMBL/GenBank/DDBJ whole genome shotgun (WGS) entry which is preliminary data.</text>
</comment>
<sequence length="956" mass="102892">MKLSTTLLAFAICAAQLSVATPAPAQELANAPEALAAGHAFNADLQAKPAPPAAKEEEEEDDEDDDENEPSSKLPEATRFTAIAIRPTPIVDKPYLPPVVIAPPPTPTKLVQPPTCTNPGWAAADAKATKLEEIAKKARERLTFTRFASNEAREAAEKKVERQEAAAKAARARANHICSKKTPRPKPSKVIYPKPSRIVDPPDVPPVVQPPPKPSKGIDPIEVVDPRPTKIVDPPDVPPVVQPPPTEYDCNNPKWAALDAAASELEEIARKARERLTFSRFASAEALAAATAEVEKQEATAKAARAKADALCSATPPRPKPSKVVKPPQSKPYTEPTKIVDPPSKEVYPEPSKIIDPPPPKPTVVKTCSNPRWPAIEARAVKLEQDAKQARERLTFSRFASAEALAAATKEVEEKEAKAKAARAKADAACNWKPHPKPTKIVDPPTEPSKVVDPPPKEVYPEPSKIVDPPPPVKVCKNPKWPAVDARAVKLEEIARKARERLSLSRFASPEAFAAALKDVEAKEAQAKAARARASAACNWKPRPKPTKVVDPPREPSKVVDPPPTEVYPEPSKIVDPPPPKPTQVKTCKNPKWTAADARATELEETAKKARQRLTFSRFASAQAFAAATKKVEDLEAAAKTARAKANAICNKRPHVQPSKVVDPPKEPSKVVDPPPKEVYPEPSKIVDPPPPKPTSVKVCKNPEWAAADARATELEAAAKKARERLSFSRFASAEALAAATKEVEALEAAAAAARSKANASCNTKPRPRPTKIVDPPPKPTLIIDPPPPPQPTKVVPQPTCPTLAQIKEARDLQAHADRLAGAVAAAKKRLQALREANAKASADANYVYVTLSPYRVIKGAKRELKKLEAAAKKAADAAKVARPRPGCASHNPKPLPDTNKKCSAEGLSARLEAFAALKRLEALRLASALSPYHHLITGAEKDFKKKDRAAKKLGC</sequence>
<reference evidence="5" key="1">
    <citation type="submission" date="2024-06" db="EMBL/GenBank/DDBJ databases">
        <title>Multi-omics analyses provide insights into the biosynthesis of the anticancer antibiotic pleurotin in Hohenbuehelia grisea.</title>
        <authorList>
            <person name="Weaver J.A."/>
            <person name="Alberti F."/>
        </authorList>
    </citation>
    <scope>NUCLEOTIDE SEQUENCE [LARGE SCALE GENOMIC DNA]</scope>
    <source>
        <strain evidence="5">T-177</strain>
    </source>
</reference>
<evidence type="ECO:0000256" key="3">
    <source>
        <dbReference type="SAM" id="SignalP"/>
    </source>
</evidence>
<feature type="region of interest" description="Disordered" evidence="2">
    <location>
        <begin position="640"/>
        <end position="699"/>
    </location>
</feature>
<feature type="signal peptide" evidence="3">
    <location>
        <begin position="1"/>
        <end position="20"/>
    </location>
</feature>
<accession>A0ABR3JES5</accession>
<gene>
    <name evidence="4" type="ORF">HGRIS_005371</name>
</gene>
<feature type="compositionally biased region" description="Low complexity" evidence="2">
    <location>
        <begin position="322"/>
        <end position="332"/>
    </location>
</feature>
<dbReference type="Proteomes" id="UP001556367">
    <property type="component" value="Unassembled WGS sequence"/>
</dbReference>
<feature type="compositionally biased region" description="Pro residues" evidence="2">
    <location>
        <begin position="235"/>
        <end position="246"/>
    </location>
</feature>
<feature type="compositionally biased region" description="Pro residues" evidence="2">
    <location>
        <begin position="775"/>
        <end position="792"/>
    </location>
</feature>
<feature type="compositionally biased region" description="Pro residues" evidence="2">
    <location>
        <begin position="202"/>
        <end position="214"/>
    </location>
</feature>
<feature type="region of interest" description="Disordered" evidence="2">
    <location>
        <begin position="882"/>
        <end position="902"/>
    </location>
</feature>
<keyword evidence="3" id="KW-0732">Signal</keyword>
<feature type="compositionally biased region" description="Low complexity" evidence="2">
    <location>
        <begin position="751"/>
        <end position="761"/>
    </location>
</feature>
<feature type="region of interest" description="Disordered" evidence="2">
    <location>
        <begin position="751"/>
        <end position="799"/>
    </location>
</feature>
<evidence type="ECO:0000313" key="5">
    <source>
        <dbReference type="Proteomes" id="UP001556367"/>
    </source>
</evidence>
<feature type="region of interest" description="Disordered" evidence="2">
    <location>
        <begin position="425"/>
        <end position="478"/>
    </location>
</feature>
<feature type="compositionally biased region" description="Basic residues" evidence="2">
    <location>
        <begin position="170"/>
        <end position="187"/>
    </location>
</feature>
<name>A0ABR3JES5_9AGAR</name>
<evidence type="ECO:0000256" key="1">
    <source>
        <dbReference type="SAM" id="Coils"/>
    </source>
</evidence>
<organism evidence="4 5">
    <name type="scientific">Hohenbuehelia grisea</name>
    <dbReference type="NCBI Taxonomy" id="104357"/>
    <lineage>
        <taxon>Eukaryota</taxon>
        <taxon>Fungi</taxon>
        <taxon>Dikarya</taxon>
        <taxon>Basidiomycota</taxon>
        <taxon>Agaricomycotina</taxon>
        <taxon>Agaricomycetes</taxon>
        <taxon>Agaricomycetidae</taxon>
        <taxon>Agaricales</taxon>
        <taxon>Pleurotineae</taxon>
        <taxon>Pleurotaceae</taxon>
        <taxon>Hohenbuehelia</taxon>
    </lineage>
</organism>